<dbReference type="InterPro" id="IPR001227">
    <property type="entry name" value="Ac_transferase_dom_sf"/>
</dbReference>
<keyword evidence="7" id="KW-0275">Fatty acid biosynthesis</keyword>
<dbReference type="Pfam" id="PF00698">
    <property type="entry name" value="Acyl_transf_1"/>
    <property type="match status" value="1"/>
</dbReference>
<dbReference type="InterPro" id="IPR016035">
    <property type="entry name" value="Acyl_Trfase/lysoPLipase"/>
</dbReference>
<accession>A0A9Q1BQ54</accession>
<evidence type="ECO:0000256" key="5">
    <source>
        <dbReference type="ARBA" id="ARBA00023002"/>
    </source>
</evidence>
<comment type="caution">
    <text evidence="10">The sequence shown here is derived from an EMBL/GenBank/DDBJ whole genome shotgun (WGS) entry which is preliminary data.</text>
</comment>
<feature type="domain" description="Malonyl-CoA:ACP transacylase (MAT)" evidence="9">
    <location>
        <begin position="4"/>
        <end position="86"/>
    </location>
</feature>
<keyword evidence="2" id="KW-0444">Lipid biosynthesis</keyword>
<evidence type="ECO:0000256" key="1">
    <source>
        <dbReference type="ARBA" id="ARBA00022450"/>
    </source>
</evidence>
<proteinExistence type="predicted"/>
<dbReference type="GO" id="GO:0006633">
    <property type="term" value="P:fatty acid biosynthetic process"/>
    <property type="evidence" value="ECO:0007669"/>
    <property type="project" value="UniProtKB-KW"/>
</dbReference>
<keyword evidence="8" id="KW-0511">Multifunctional enzyme</keyword>
<dbReference type="Gene3D" id="3.30.70.3290">
    <property type="match status" value="1"/>
</dbReference>
<evidence type="ECO:0000256" key="8">
    <source>
        <dbReference type="ARBA" id="ARBA00023268"/>
    </source>
</evidence>
<dbReference type="OrthoDB" id="329835at2759"/>
<reference evidence="10" key="1">
    <citation type="submission" date="2021-10" db="EMBL/GenBank/DDBJ databases">
        <title>Tropical sea cucumber genome reveals ecological adaptation and Cuvierian tubules defense mechanism.</title>
        <authorList>
            <person name="Chen T."/>
        </authorList>
    </citation>
    <scope>NUCLEOTIDE SEQUENCE</scope>
    <source>
        <strain evidence="10">Nanhai2018</strain>
        <tissue evidence="10">Muscle</tissue>
    </source>
</reference>
<dbReference type="PANTHER" id="PTHR43775:SF7">
    <property type="entry name" value="FATTY ACID SYNTHASE"/>
    <property type="match status" value="1"/>
</dbReference>
<evidence type="ECO:0000256" key="4">
    <source>
        <dbReference type="ARBA" id="ARBA00022857"/>
    </source>
</evidence>
<evidence type="ECO:0000256" key="2">
    <source>
        <dbReference type="ARBA" id="ARBA00022516"/>
    </source>
</evidence>
<keyword evidence="3" id="KW-0276">Fatty acid metabolism</keyword>
<keyword evidence="5" id="KW-0560">Oxidoreductase</keyword>
<dbReference type="GO" id="GO:0016491">
    <property type="term" value="F:oxidoreductase activity"/>
    <property type="evidence" value="ECO:0007669"/>
    <property type="project" value="UniProtKB-KW"/>
</dbReference>
<keyword evidence="4" id="KW-0521">NADP</keyword>
<organism evidence="10 11">
    <name type="scientific">Holothuria leucospilota</name>
    <name type="common">Black long sea cucumber</name>
    <name type="synonym">Mertensiothuria leucospilota</name>
    <dbReference type="NCBI Taxonomy" id="206669"/>
    <lineage>
        <taxon>Eukaryota</taxon>
        <taxon>Metazoa</taxon>
        <taxon>Echinodermata</taxon>
        <taxon>Eleutherozoa</taxon>
        <taxon>Echinozoa</taxon>
        <taxon>Holothuroidea</taxon>
        <taxon>Aspidochirotacea</taxon>
        <taxon>Aspidochirotida</taxon>
        <taxon>Holothuriidae</taxon>
        <taxon>Holothuria</taxon>
    </lineage>
</organism>
<dbReference type="EMBL" id="JAIZAY010000013">
    <property type="protein sequence ID" value="KAJ8030668.1"/>
    <property type="molecule type" value="Genomic_DNA"/>
</dbReference>
<dbReference type="PANTHER" id="PTHR43775">
    <property type="entry name" value="FATTY ACID SYNTHASE"/>
    <property type="match status" value="1"/>
</dbReference>
<sequence>MQTEQAKIFSSSYLVNNLVSPVRFYDAVRKIPSKAIVIEIAPHGFMQGMLKRSLHSESDCISLMSKREPDNLRYFMSKIGQLFTLGLTLDLKKLYPPIEYPVGTGTPMLSPGIKWDHSRGWVVPSWEEFLPDSSIFTKTISKWHIFVLLVGYISLKQLSLD</sequence>
<evidence type="ECO:0000256" key="3">
    <source>
        <dbReference type="ARBA" id="ARBA00022832"/>
    </source>
</evidence>
<name>A0A9Q1BQ54_HOLLE</name>
<dbReference type="InterPro" id="IPR014043">
    <property type="entry name" value="Acyl_transferase_dom"/>
</dbReference>
<evidence type="ECO:0000313" key="11">
    <source>
        <dbReference type="Proteomes" id="UP001152320"/>
    </source>
</evidence>
<dbReference type="GO" id="GO:0004312">
    <property type="term" value="F:fatty acid synthase activity"/>
    <property type="evidence" value="ECO:0007669"/>
    <property type="project" value="TreeGrafter"/>
</dbReference>
<evidence type="ECO:0000256" key="7">
    <source>
        <dbReference type="ARBA" id="ARBA00023160"/>
    </source>
</evidence>
<dbReference type="Gene3D" id="3.40.366.10">
    <property type="entry name" value="Malonyl-Coenzyme A Acyl Carrier Protein, domain 2"/>
    <property type="match status" value="1"/>
</dbReference>
<dbReference type="InterPro" id="IPR050091">
    <property type="entry name" value="PKS_NRPS_Biosynth_Enz"/>
</dbReference>
<keyword evidence="11" id="KW-1185">Reference proteome</keyword>
<evidence type="ECO:0000256" key="6">
    <source>
        <dbReference type="ARBA" id="ARBA00023098"/>
    </source>
</evidence>
<dbReference type="AlphaFoldDB" id="A0A9Q1BQ54"/>
<keyword evidence="6" id="KW-0443">Lipid metabolism</keyword>
<evidence type="ECO:0000259" key="9">
    <source>
        <dbReference type="Pfam" id="PF00698"/>
    </source>
</evidence>
<evidence type="ECO:0000313" key="10">
    <source>
        <dbReference type="EMBL" id="KAJ8030668.1"/>
    </source>
</evidence>
<dbReference type="SUPFAM" id="SSF52151">
    <property type="entry name" value="FabD/lysophospholipase-like"/>
    <property type="match status" value="1"/>
</dbReference>
<gene>
    <name evidence="10" type="ORF">HOLleu_27139</name>
</gene>
<protein>
    <submittedName>
        <fullName evidence="10">Fatty acid synthase</fullName>
    </submittedName>
</protein>
<dbReference type="Proteomes" id="UP001152320">
    <property type="component" value="Chromosome 13"/>
</dbReference>
<keyword evidence="1" id="KW-0596">Phosphopantetheine</keyword>